<dbReference type="PANTHER" id="PTHR34597">
    <property type="entry name" value="SLR1661 PROTEIN"/>
    <property type="match status" value="1"/>
</dbReference>
<feature type="region of interest" description="Disordered" evidence="3">
    <location>
        <begin position="290"/>
        <end position="314"/>
    </location>
</feature>
<evidence type="ECO:0000259" key="5">
    <source>
        <dbReference type="PROSITE" id="PS51779"/>
    </source>
</evidence>
<sequence>MPRFGWLKPVVAFCALSGSFVVCAAPFQTPGDRDLIRDRQQQLLQEQQRRLDELQQLPGKTLPAEPAPQPGEQRCFTIRTVVLKGAEHLSAADQERLVAPYRDQCLSVAQINTLLKAITHHYLQLGYVTTRAYLPAQELGAGQLTIVVVEGRLESLDSSALASSRELAMAFPGTTGEVLNLRELEQLVDQLTRLPSRQVELELAPGAQLGDSRVGLKGERLKPWRLSATRNNNGDKSTGGKDVAFTTDKSLEGKGQIGSSGWSVSGYDYRKEREQEVRATVGAGSITVRNDAKTGADSSSGLNRDPSRAYEITKDKEKRTDLYVSQSSLDAAGNPIQTLNKWKKGFDDYGKNTTALFERFGDLDAESRKQLADNPLLAPLAWIPALMNQAMDKGSFYTLGTFPGVESKGGALAQTLITVIRGDGLLFANTTVYQTKDGKTVIKDGKPVVDPDKSSITLIEALEKSGVLTINGIQNSLDEGSVNGSMQSGVNEYVHFYNPAHGLLGDLVESLWDETIGYIIPSGISRQLNEVMGDGIKQGYVISPVAHSQGVLILMRAMDGLNFKVKDGVGGVQASGGPVGAETFIKTAEDAGFKEGDIRFQINRPTGQTVLFGLLPKTDTVPDFLGFNFWHSENRTSMFFGSVFSAGSLFNPKISAHSNYLCVNPKICGGTSSPVQTDFKKRPDLYIVPTLIDKHGNAELMR</sequence>
<feature type="chain" id="PRO_5046134249" evidence="4">
    <location>
        <begin position="25"/>
        <end position="702"/>
    </location>
</feature>
<dbReference type="Pfam" id="PF08479">
    <property type="entry name" value="POTRA_2"/>
    <property type="match status" value="1"/>
</dbReference>
<feature type="compositionally biased region" description="Basic and acidic residues" evidence="3">
    <location>
        <begin position="305"/>
        <end position="314"/>
    </location>
</feature>
<dbReference type="InterPro" id="IPR035251">
    <property type="entry name" value="ShlB_POTRA"/>
</dbReference>
<comment type="subcellular location">
    <subcellularLocation>
        <location evidence="1">Membrane</location>
    </subcellularLocation>
</comment>
<dbReference type="InterPro" id="IPR013686">
    <property type="entry name" value="Polypept-transport_assoc_ShlB"/>
</dbReference>
<dbReference type="PANTHER" id="PTHR34597:SF3">
    <property type="entry name" value="OUTER MEMBRANE TRANSPORTER CDIB"/>
    <property type="match status" value="1"/>
</dbReference>
<dbReference type="InterPro" id="IPR051544">
    <property type="entry name" value="TPS_OM_transporter"/>
</dbReference>
<protein>
    <submittedName>
        <fullName evidence="6">POTRA domain-containing protein</fullName>
    </submittedName>
</protein>
<dbReference type="RefSeq" id="WP_282878953.1">
    <property type="nucleotide sequence ID" value="NZ_CP133164.1"/>
</dbReference>
<name>A0ABY9NIN9_9PSED</name>
<dbReference type="Pfam" id="PF17287">
    <property type="entry name" value="POTRA_3"/>
    <property type="match status" value="1"/>
</dbReference>
<evidence type="ECO:0000313" key="7">
    <source>
        <dbReference type="Proteomes" id="UP001237292"/>
    </source>
</evidence>
<dbReference type="Gene3D" id="3.10.20.310">
    <property type="entry name" value="membrane protein fhac"/>
    <property type="match status" value="2"/>
</dbReference>
<dbReference type="PROSITE" id="PS51779">
    <property type="entry name" value="POTRA"/>
    <property type="match status" value="1"/>
</dbReference>
<evidence type="ECO:0000256" key="3">
    <source>
        <dbReference type="SAM" id="MobiDB-lite"/>
    </source>
</evidence>
<evidence type="ECO:0000256" key="4">
    <source>
        <dbReference type="SAM" id="SignalP"/>
    </source>
</evidence>
<feature type="domain" description="POTRA" evidence="5">
    <location>
        <begin position="76"/>
        <end position="151"/>
    </location>
</feature>
<reference evidence="6 7" key="1">
    <citation type="journal article" date="2023" name="Access Microbiol">
        <title>The genome of a steinernematid-associated Pseudomonas piscis bacterium encodes the biosynthesis of insect toxins.</title>
        <authorList>
            <person name="Awori R.M."/>
            <person name="Hendre P."/>
            <person name="Amugune N.O."/>
        </authorList>
    </citation>
    <scope>NUCLEOTIDE SEQUENCE [LARGE SCALE GENOMIC DNA]</scope>
    <source>
        <strain evidence="6 7">75</strain>
    </source>
</reference>
<proteinExistence type="predicted"/>
<gene>
    <name evidence="6" type="ORF">QL104_03085</name>
</gene>
<dbReference type="EMBL" id="CP133164">
    <property type="protein sequence ID" value="WMN18413.1"/>
    <property type="molecule type" value="Genomic_DNA"/>
</dbReference>
<keyword evidence="2" id="KW-0472">Membrane</keyword>
<evidence type="ECO:0000256" key="2">
    <source>
        <dbReference type="ARBA" id="ARBA00023136"/>
    </source>
</evidence>
<organism evidence="6 7">
    <name type="scientific">Pseudomonas piscis</name>
    <dbReference type="NCBI Taxonomy" id="2614538"/>
    <lineage>
        <taxon>Bacteria</taxon>
        <taxon>Pseudomonadati</taxon>
        <taxon>Pseudomonadota</taxon>
        <taxon>Gammaproteobacteria</taxon>
        <taxon>Pseudomonadales</taxon>
        <taxon>Pseudomonadaceae</taxon>
        <taxon>Pseudomonas</taxon>
    </lineage>
</organism>
<accession>A0ABY9NIN9</accession>
<dbReference type="InterPro" id="IPR034746">
    <property type="entry name" value="POTRA"/>
</dbReference>
<dbReference type="Proteomes" id="UP001237292">
    <property type="component" value="Chromosome"/>
</dbReference>
<keyword evidence="7" id="KW-1185">Reference proteome</keyword>
<feature type="signal peptide" evidence="4">
    <location>
        <begin position="1"/>
        <end position="24"/>
    </location>
</feature>
<evidence type="ECO:0000313" key="6">
    <source>
        <dbReference type="EMBL" id="WMN18413.1"/>
    </source>
</evidence>
<evidence type="ECO:0000256" key="1">
    <source>
        <dbReference type="ARBA" id="ARBA00004370"/>
    </source>
</evidence>
<keyword evidence="4" id="KW-0732">Signal</keyword>